<dbReference type="InterPro" id="IPR003961">
    <property type="entry name" value="FN3_dom"/>
</dbReference>
<accession>A0AA35WNY8</accession>
<dbReference type="SMART" id="SM00060">
    <property type="entry name" value="FN3"/>
    <property type="match status" value="3"/>
</dbReference>
<dbReference type="AlphaFoldDB" id="A0AA35WNY8"/>
<feature type="chain" id="PRO_5041219926" evidence="4">
    <location>
        <begin position="22"/>
        <end position="651"/>
    </location>
</feature>
<evidence type="ECO:0000256" key="2">
    <source>
        <dbReference type="SAM" id="MobiDB-lite"/>
    </source>
</evidence>
<dbReference type="PROSITE" id="PS50835">
    <property type="entry name" value="IG_LIKE"/>
    <property type="match status" value="1"/>
</dbReference>
<feature type="compositionally biased region" description="Low complexity" evidence="2">
    <location>
        <begin position="434"/>
        <end position="443"/>
    </location>
</feature>
<sequence length="651" mass="69978">MQPTSVWIVVLLELCYWRTLGVQGLIISLNGQSIANNNKSRISVNDFDVVDGDDDFSSALRCQSQLTTADVKDTTNGCLVGDGDSPITCFYLLSPHRISNSGEPERGWIASRRTENGRRVLYLTRRTRNAEEGYYNCDMSGDTNPLSGLYILYPITAVTAAIEVEEGTSTFRVRCTSTGGRALNMAVTGPNGYSSDLTSNIQADSSREFIGNDSYTATTEIILNGRDGDVYQCNVTSVESKTKHVTVEAAAAPTLKSLQQTDPTTVRVMWTTSPEASVTGYRVLYSLPGESQTLTDVINSTSRDITGLTNGKTYTFSVEVIISNKLPGISEEMTITMGPSTPEGVVAAAESASVRVSWQAVDDADSYIVTFSQTDRQELCPTDSHTPSLTLNAPYTTVGVAVGRDVELTATDMLRAYTAYEVTVEAVSNITGASPSSVSKSVVTPQTGAGEAPGDVRAEAESSTLISVQWSGLSNCRLVNGRIIEYRVWLVTCCTAETRVQELGDGEDWSSGGEILLSGLTPFTNHSISVAAVNENGDIGLYSDPVTILSHQFSCSTETDSKHSSASTGVIVGVVMGLIGLALGISGLIGGSVIARRHRPETKGSEINIITEQNPVYDGSYSHKSDKTPKETKEYYEVPQPQTEEGDYDYI</sequence>
<proteinExistence type="predicted"/>
<feature type="transmembrane region" description="Helical" evidence="3">
    <location>
        <begin position="570"/>
        <end position="595"/>
    </location>
</feature>
<feature type="domain" description="Fibronectin type-III" evidence="6">
    <location>
        <begin position="452"/>
        <end position="553"/>
    </location>
</feature>
<evidence type="ECO:0000259" key="5">
    <source>
        <dbReference type="PROSITE" id="PS50835"/>
    </source>
</evidence>
<dbReference type="InterPro" id="IPR007110">
    <property type="entry name" value="Ig-like_dom"/>
</dbReference>
<dbReference type="SUPFAM" id="SSF49265">
    <property type="entry name" value="Fibronectin type III"/>
    <property type="match status" value="2"/>
</dbReference>
<dbReference type="PANTHER" id="PTHR46708:SF2">
    <property type="entry name" value="FIBRONECTIN TYPE-III DOMAIN-CONTAINING PROTEIN"/>
    <property type="match status" value="1"/>
</dbReference>
<dbReference type="Proteomes" id="UP001174909">
    <property type="component" value="Unassembled WGS sequence"/>
</dbReference>
<evidence type="ECO:0000256" key="3">
    <source>
        <dbReference type="SAM" id="Phobius"/>
    </source>
</evidence>
<dbReference type="PROSITE" id="PS50853">
    <property type="entry name" value="FN3"/>
    <property type="match status" value="2"/>
</dbReference>
<dbReference type="InterPro" id="IPR036116">
    <property type="entry name" value="FN3_sf"/>
</dbReference>
<dbReference type="PANTHER" id="PTHR46708">
    <property type="entry name" value="TENASCIN"/>
    <property type="match status" value="1"/>
</dbReference>
<dbReference type="Pfam" id="PF00041">
    <property type="entry name" value="fn3"/>
    <property type="match status" value="3"/>
</dbReference>
<dbReference type="CDD" id="cd00063">
    <property type="entry name" value="FN3"/>
    <property type="match status" value="3"/>
</dbReference>
<evidence type="ECO:0000313" key="8">
    <source>
        <dbReference type="Proteomes" id="UP001174909"/>
    </source>
</evidence>
<gene>
    <name evidence="7" type="ORF">GBAR_LOCUS15688</name>
</gene>
<organism evidence="7 8">
    <name type="scientific">Geodia barretti</name>
    <name type="common">Barrett's horny sponge</name>
    <dbReference type="NCBI Taxonomy" id="519541"/>
    <lineage>
        <taxon>Eukaryota</taxon>
        <taxon>Metazoa</taxon>
        <taxon>Porifera</taxon>
        <taxon>Demospongiae</taxon>
        <taxon>Heteroscleromorpha</taxon>
        <taxon>Tetractinellida</taxon>
        <taxon>Astrophorina</taxon>
        <taxon>Geodiidae</taxon>
        <taxon>Geodia</taxon>
    </lineage>
</organism>
<dbReference type="InterPro" id="IPR013783">
    <property type="entry name" value="Ig-like_fold"/>
</dbReference>
<dbReference type="Gene3D" id="2.60.40.10">
    <property type="entry name" value="Immunoglobulins"/>
    <property type="match status" value="3"/>
</dbReference>
<keyword evidence="3" id="KW-0812">Transmembrane</keyword>
<feature type="domain" description="Fibronectin type-III" evidence="6">
    <location>
        <begin position="252"/>
        <end position="340"/>
    </location>
</feature>
<protein>
    <submittedName>
        <fullName evidence="7">Down syndrome cell adhesion molecule</fullName>
    </submittedName>
</protein>
<keyword evidence="3" id="KW-0472">Membrane</keyword>
<feature type="signal peptide" evidence="4">
    <location>
        <begin position="1"/>
        <end position="21"/>
    </location>
</feature>
<name>A0AA35WNY8_GEOBA</name>
<reference evidence="7" key="1">
    <citation type="submission" date="2023-03" db="EMBL/GenBank/DDBJ databases">
        <authorList>
            <person name="Steffen K."/>
            <person name="Cardenas P."/>
        </authorList>
    </citation>
    <scope>NUCLEOTIDE SEQUENCE</scope>
</reference>
<evidence type="ECO:0000256" key="4">
    <source>
        <dbReference type="SAM" id="SignalP"/>
    </source>
</evidence>
<feature type="region of interest" description="Disordered" evidence="2">
    <location>
        <begin position="613"/>
        <end position="651"/>
    </location>
</feature>
<dbReference type="EMBL" id="CASHTH010002277">
    <property type="protein sequence ID" value="CAI8027414.1"/>
    <property type="molecule type" value="Genomic_DNA"/>
</dbReference>
<evidence type="ECO:0000256" key="1">
    <source>
        <dbReference type="ARBA" id="ARBA00022737"/>
    </source>
</evidence>
<evidence type="ECO:0000313" key="7">
    <source>
        <dbReference type="EMBL" id="CAI8027414.1"/>
    </source>
</evidence>
<feature type="compositionally biased region" description="Basic and acidic residues" evidence="2">
    <location>
        <begin position="621"/>
        <end position="636"/>
    </location>
</feature>
<keyword evidence="8" id="KW-1185">Reference proteome</keyword>
<evidence type="ECO:0000259" key="6">
    <source>
        <dbReference type="PROSITE" id="PS50853"/>
    </source>
</evidence>
<feature type="region of interest" description="Disordered" evidence="2">
    <location>
        <begin position="432"/>
        <end position="456"/>
    </location>
</feature>
<feature type="domain" description="Ig-like" evidence="5">
    <location>
        <begin position="154"/>
        <end position="246"/>
    </location>
</feature>
<keyword evidence="1" id="KW-0677">Repeat</keyword>
<keyword evidence="4" id="KW-0732">Signal</keyword>
<dbReference type="InterPro" id="IPR050991">
    <property type="entry name" value="ECM_Regulatory_Proteins"/>
</dbReference>
<comment type="caution">
    <text evidence="7">The sequence shown here is derived from an EMBL/GenBank/DDBJ whole genome shotgun (WGS) entry which is preliminary data.</text>
</comment>
<keyword evidence="3" id="KW-1133">Transmembrane helix</keyword>